<dbReference type="SUPFAM" id="SSF48464">
    <property type="entry name" value="ENTH/VHS domain"/>
    <property type="match status" value="1"/>
</dbReference>
<feature type="region of interest" description="Disordered" evidence="9">
    <location>
        <begin position="271"/>
        <end position="296"/>
    </location>
</feature>
<keyword evidence="13" id="KW-1185">Reference proteome</keyword>
<evidence type="ECO:0000256" key="3">
    <source>
        <dbReference type="ARBA" id="ARBA00017753"/>
    </source>
</evidence>
<dbReference type="InterPro" id="IPR008942">
    <property type="entry name" value="ENTH_VHS"/>
</dbReference>
<dbReference type="Gene3D" id="1.20.5.1940">
    <property type="match status" value="1"/>
</dbReference>
<dbReference type="GO" id="GO:0005769">
    <property type="term" value="C:early endosome"/>
    <property type="evidence" value="ECO:0007669"/>
    <property type="project" value="TreeGrafter"/>
</dbReference>
<dbReference type="GO" id="GO:0043130">
    <property type="term" value="F:ubiquitin binding"/>
    <property type="evidence" value="ECO:0007669"/>
    <property type="project" value="InterPro"/>
</dbReference>
<dbReference type="PANTHER" id="PTHR46275:SF1">
    <property type="entry name" value="HEPATOCYTE GROWTH FACTOR-REGULATED TYROSINE KINASE SUBSTRATE"/>
    <property type="match status" value="1"/>
</dbReference>
<dbReference type="Gene3D" id="1.25.40.90">
    <property type="match status" value="1"/>
</dbReference>
<dbReference type="SMART" id="SM00064">
    <property type="entry name" value="FYVE"/>
    <property type="match status" value="1"/>
</dbReference>
<dbReference type="GO" id="GO:0010008">
    <property type="term" value="C:endosome membrane"/>
    <property type="evidence" value="ECO:0007669"/>
    <property type="project" value="UniProtKB-SubCell"/>
</dbReference>
<dbReference type="InterPro" id="IPR013083">
    <property type="entry name" value="Znf_RING/FYVE/PHD"/>
</dbReference>
<evidence type="ECO:0000256" key="7">
    <source>
        <dbReference type="ARBA" id="ARBA00022833"/>
    </source>
</evidence>
<keyword evidence="5" id="KW-0967">Endosome</keyword>
<dbReference type="InterPro" id="IPR011011">
    <property type="entry name" value="Znf_FYVE_PHD"/>
</dbReference>
<evidence type="ECO:0000313" key="12">
    <source>
        <dbReference type="EMBL" id="WFD03337.1"/>
    </source>
</evidence>
<dbReference type="GO" id="GO:0007034">
    <property type="term" value="P:vacuolar transport"/>
    <property type="evidence" value="ECO:0007669"/>
    <property type="project" value="UniProtKB-ARBA"/>
</dbReference>
<accession>A0AAF0E1D5</accession>
<feature type="region of interest" description="Disordered" evidence="9">
    <location>
        <begin position="450"/>
        <end position="591"/>
    </location>
</feature>
<dbReference type="GO" id="GO:0008270">
    <property type="term" value="F:zinc ion binding"/>
    <property type="evidence" value="ECO:0007669"/>
    <property type="project" value="UniProtKB-KW"/>
</dbReference>
<evidence type="ECO:0000256" key="2">
    <source>
        <dbReference type="ARBA" id="ARBA00008597"/>
    </source>
</evidence>
<evidence type="ECO:0000313" key="13">
    <source>
        <dbReference type="Proteomes" id="UP001214603"/>
    </source>
</evidence>
<dbReference type="InterPro" id="IPR002014">
    <property type="entry name" value="VHS_dom"/>
</dbReference>
<evidence type="ECO:0000256" key="9">
    <source>
        <dbReference type="SAM" id="MobiDB-lite"/>
    </source>
</evidence>
<dbReference type="InterPro" id="IPR017073">
    <property type="entry name" value="HGS/VPS27"/>
</dbReference>
<dbReference type="SUPFAM" id="SSF57903">
    <property type="entry name" value="FYVE/PHD zinc finger"/>
    <property type="match status" value="1"/>
</dbReference>
<proteinExistence type="inferred from homology"/>
<gene>
    <name evidence="12" type="primary">VPS27</name>
    <name evidence="12" type="ORF">MOBT1_002026</name>
</gene>
<reference evidence="12" key="1">
    <citation type="submission" date="2023-03" db="EMBL/GenBank/DDBJ databases">
        <title>Mating type loci evolution in Malassezia.</title>
        <authorList>
            <person name="Coelho M.A."/>
        </authorList>
    </citation>
    <scope>NUCLEOTIDE SEQUENCE</scope>
    <source>
        <strain evidence="12">CBS 7876</strain>
    </source>
</reference>
<comment type="similarity">
    <text evidence="2">Belongs to the VPS27 family.</text>
</comment>
<dbReference type="GO" id="GO:0035091">
    <property type="term" value="F:phosphatidylinositol binding"/>
    <property type="evidence" value="ECO:0007669"/>
    <property type="project" value="InterPro"/>
</dbReference>
<feature type="domain" description="VHS" evidence="11">
    <location>
        <begin position="30"/>
        <end position="151"/>
    </location>
</feature>
<evidence type="ECO:0000256" key="4">
    <source>
        <dbReference type="ARBA" id="ARBA00022723"/>
    </source>
</evidence>
<name>A0AAF0E1D5_9BASI</name>
<dbReference type="Pfam" id="PF00790">
    <property type="entry name" value="VHS"/>
    <property type="match status" value="1"/>
</dbReference>
<sequence>MVGFWSSRESRAFEAAVAKATSPMIPVGHEDIAQNLDVCDQVRAKAVPPQEALRALKQRLEDPNANVQILTLGLLDLCIKNGGEHFLVEVASREFMDVFATHLRRAGSPDVRAKMLRCLQDWRFFAQTKPEELGYVEQVAGRLENEGFVFPAPDPNAVAAARAFAESVSAPAWEDNVVCTKCRSEFTTFLRKHHCRNCGRVFCYLCSGKTMSLPWYGIGQDVRVCDGCFARKKPYAKTQTQAAPPKPALDPKQRAGTEDADLARAIALSLQEAQPSRAAPAPTVTGGRIPEGTDADDPDLAAAIAASLRDLPPEPVASEPAPATHWSGAAPSATHVAPVRVAGDAAQGVLAPRAPLRPSLELEPRDVDNVLTFSQTVLQPHAPWKAKVHTDGMPRPVQNMYEKAASSRLRVVRNLDEGTRRLNQLASMHEQLSEVVRLYDSLLDAQVGGGHAPTYAPPHRARAAPAASTPFAAHNAPTPSAPFVAPSAPMPSAPATPSAPAPSAPSALSAPMYGPSAPPASAPPHAWSPAAEAVVASPPAPGMDRVHSRYTPTPDTPSEPPAHVYSDRHTLQPGPPTRPASEPQEAPLIDL</sequence>
<dbReference type="Gene3D" id="6.10.140.100">
    <property type="match status" value="1"/>
</dbReference>
<dbReference type="GO" id="GO:0031623">
    <property type="term" value="P:receptor internalization"/>
    <property type="evidence" value="ECO:0007669"/>
    <property type="project" value="TreeGrafter"/>
</dbReference>
<dbReference type="PANTHER" id="PTHR46275">
    <property type="entry name" value="HEPATOCYTE GROWTH FACTOR-REGULATED TYROSINE KINASE SUBSTRATE"/>
    <property type="match status" value="1"/>
</dbReference>
<evidence type="ECO:0000256" key="1">
    <source>
        <dbReference type="ARBA" id="ARBA00004125"/>
    </source>
</evidence>
<protein>
    <recommendedName>
        <fullName evidence="3">Vacuolar protein sorting-associated protein 27</fullName>
    </recommendedName>
</protein>
<dbReference type="InterPro" id="IPR017455">
    <property type="entry name" value="Znf_FYVE-rel"/>
</dbReference>
<feature type="domain" description="FYVE-type" evidence="10">
    <location>
        <begin position="173"/>
        <end position="233"/>
    </location>
</feature>
<feature type="compositionally biased region" description="Low complexity" evidence="9">
    <location>
        <begin position="523"/>
        <end position="537"/>
    </location>
</feature>
<dbReference type="GO" id="GO:0032456">
    <property type="term" value="P:endocytic recycling"/>
    <property type="evidence" value="ECO:0007669"/>
    <property type="project" value="TreeGrafter"/>
</dbReference>
<dbReference type="Proteomes" id="UP001214603">
    <property type="component" value="Chromosome 4"/>
</dbReference>
<dbReference type="InterPro" id="IPR000306">
    <property type="entry name" value="Znf_FYVE"/>
</dbReference>
<comment type="subcellular location">
    <subcellularLocation>
        <location evidence="1">Endosome membrane</location>
        <topology evidence="1">Peripheral membrane protein</topology>
        <orientation evidence="1">Cytoplasmic side</orientation>
    </subcellularLocation>
</comment>
<keyword evidence="4" id="KW-0479">Metal-binding</keyword>
<feature type="region of interest" description="Disordered" evidence="9">
    <location>
        <begin position="236"/>
        <end position="258"/>
    </location>
</feature>
<dbReference type="Pfam" id="PF01363">
    <property type="entry name" value="FYVE"/>
    <property type="match status" value="1"/>
</dbReference>
<dbReference type="Pfam" id="PF02809">
    <property type="entry name" value="UIM"/>
    <property type="match status" value="2"/>
</dbReference>
<feature type="compositionally biased region" description="Pro residues" evidence="9">
    <location>
        <begin position="488"/>
        <end position="503"/>
    </location>
</feature>
<keyword evidence="7" id="KW-0862">Zinc</keyword>
<evidence type="ECO:0000259" key="10">
    <source>
        <dbReference type="PROSITE" id="PS50178"/>
    </source>
</evidence>
<evidence type="ECO:0000256" key="5">
    <source>
        <dbReference type="ARBA" id="ARBA00022753"/>
    </source>
</evidence>
<dbReference type="PROSITE" id="PS50179">
    <property type="entry name" value="VHS"/>
    <property type="match status" value="1"/>
</dbReference>
<dbReference type="AlphaFoldDB" id="A0AAF0E1D5"/>
<dbReference type="InterPro" id="IPR003903">
    <property type="entry name" value="UIM_dom"/>
</dbReference>
<keyword evidence="6 8" id="KW-0863">Zinc-finger</keyword>
<organism evidence="12 13">
    <name type="scientific">Malassezia obtusa</name>
    <dbReference type="NCBI Taxonomy" id="76774"/>
    <lineage>
        <taxon>Eukaryota</taxon>
        <taxon>Fungi</taxon>
        <taxon>Dikarya</taxon>
        <taxon>Basidiomycota</taxon>
        <taxon>Ustilaginomycotina</taxon>
        <taxon>Malasseziomycetes</taxon>
        <taxon>Malasseziales</taxon>
        <taxon>Malasseziaceae</taxon>
        <taxon>Malassezia</taxon>
    </lineage>
</organism>
<evidence type="ECO:0000256" key="6">
    <source>
        <dbReference type="ARBA" id="ARBA00022771"/>
    </source>
</evidence>
<dbReference type="SMART" id="SM00288">
    <property type="entry name" value="VHS"/>
    <property type="match status" value="1"/>
</dbReference>
<feature type="compositionally biased region" description="Low complexity" evidence="9">
    <location>
        <begin position="504"/>
        <end position="515"/>
    </location>
</feature>
<dbReference type="PROSITE" id="PS50330">
    <property type="entry name" value="UIM"/>
    <property type="match status" value="1"/>
</dbReference>
<feature type="compositionally biased region" description="Low complexity" evidence="9">
    <location>
        <begin position="452"/>
        <end position="487"/>
    </location>
</feature>
<dbReference type="PROSITE" id="PS50178">
    <property type="entry name" value="ZF_FYVE"/>
    <property type="match status" value="1"/>
</dbReference>
<dbReference type="Gene3D" id="3.30.40.10">
    <property type="entry name" value="Zinc/RING finger domain, C3HC4 (zinc finger)"/>
    <property type="match status" value="1"/>
</dbReference>
<evidence type="ECO:0000259" key="11">
    <source>
        <dbReference type="PROSITE" id="PS50179"/>
    </source>
</evidence>
<evidence type="ECO:0000256" key="8">
    <source>
        <dbReference type="PROSITE-ProRule" id="PRU00091"/>
    </source>
</evidence>
<dbReference type="EMBL" id="CP119937">
    <property type="protein sequence ID" value="WFD03337.1"/>
    <property type="molecule type" value="Genomic_DNA"/>
</dbReference>
<dbReference type="SMART" id="SM00726">
    <property type="entry name" value="UIM"/>
    <property type="match status" value="2"/>
</dbReference>